<dbReference type="RefSeq" id="WP_205383514.1">
    <property type="nucleotide sequence ID" value="NZ_JAFFZS010000009.1"/>
</dbReference>
<protein>
    <recommendedName>
        <fullName evidence="3">Transcriptional regulator</fullName>
    </recommendedName>
</protein>
<dbReference type="Pfam" id="PF18616">
    <property type="entry name" value="CdiI_3"/>
    <property type="match status" value="1"/>
</dbReference>
<evidence type="ECO:0000313" key="1">
    <source>
        <dbReference type="EMBL" id="MBN0045313.1"/>
    </source>
</evidence>
<accession>A0ABS2VQC4</accession>
<proteinExistence type="predicted"/>
<evidence type="ECO:0000313" key="2">
    <source>
        <dbReference type="Proteomes" id="UP000788262"/>
    </source>
</evidence>
<name>A0ABS2VQC4_STRAS</name>
<dbReference type="Proteomes" id="UP000788262">
    <property type="component" value="Unassembled WGS sequence"/>
</dbReference>
<dbReference type="CDD" id="cd20691">
    <property type="entry name" value="CdiI_EC536-like"/>
    <property type="match status" value="1"/>
</dbReference>
<dbReference type="EMBL" id="JAFFZS010000009">
    <property type="protein sequence ID" value="MBN0045313.1"/>
    <property type="molecule type" value="Genomic_DNA"/>
</dbReference>
<comment type="caution">
    <text evidence="1">The sequence shown here is derived from an EMBL/GenBank/DDBJ whole genome shotgun (WGS) entry which is preliminary data.</text>
</comment>
<evidence type="ECO:0008006" key="3">
    <source>
        <dbReference type="Google" id="ProtNLM"/>
    </source>
</evidence>
<keyword evidence="2" id="KW-1185">Reference proteome</keyword>
<gene>
    <name evidence="1" type="ORF">JS756_14580</name>
</gene>
<organism evidence="1 2">
    <name type="scientific">Streptomyces actuosus</name>
    <dbReference type="NCBI Taxonomy" id="1885"/>
    <lineage>
        <taxon>Bacteria</taxon>
        <taxon>Bacillati</taxon>
        <taxon>Actinomycetota</taxon>
        <taxon>Actinomycetes</taxon>
        <taxon>Kitasatosporales</taxon>
        <taxon>Streptomycetaceae</taxon>
        <taxon>Streptomyces</taxon>
    </lineage>
</organism>
<reference evidence="1 2" key="1">
    <citation type="submission" date="2021-02" db="EMBL/GenBank/DDBJ databases">
        <title>Whole genome sequencing of Streptomyces actuosus VRA1.</title>
        <authorList>
            <person name="Sen G."/>
            <person name="Sen A."/>
        </authorList>
    </citation>
    <scope>NUCLEOTIDE SEQUENCE [LARGE SCALE GENOMIC DNA]</scope>
    <source>
        <strain evidence="1 2">VRA1</strain>
    </source>
</reference>
<dbReference type="InterPro" id="IPR040547">
    <property type="entry name" value="CdiI"/>
</dbReference>
<sequence>MRRKHCFEAEFHGIWPNRPRQTLSDFVDREKSIEELEGDRWPAPARDSTTLVRGIHELRRRPIKDLAVEDLRRLIGQGVGLRWLLPVALDYLRETAPEESVTGWYDDDLLSAVLTRKGPTWRSEPALARHLDETVRLLTDLSPYIQRDVADFRARVSDLL</sequence>